<protein>
    <submittedName>
        <fullName evidence="1">Uncharacterized protein</fullName>
    </submittedName>
</protein>
<dbReference type="GeneID" id="64703037"/>
<dbReference type="RefSeq" id="XP_041299925.1">
    <property type="nucleotide sequence ID" value="XM_041440778.1"/>
</dbReference>
<dbReference type="OrthoDB" id="2666444at2759"/>
<evidence type="ECO:0000313" key="1">
    <source>
        <dbReference type="EMBL" id="KAG2120549.1"/>
    </source>
</evidence>
<sequence length="494" mass="55636">MSVFLYFPRRSHLQQIIQLPVHMLCTVIRISFADESFLKTDEHAFVGFTEPFDFSGYLAHDHQISPIYSTHDVGVSLNRRFEIMGILAVPRNGDLVFYEVFEKEVGGANFLRAVKALYCWPNSLGRASDLQVLADYCIQFWDAPFPNGFPPPLATIEAAPLPHSSHLSASSINQDFSAHICSIPASVGPSWDTDSFDAHIGAASGSHDYSVVIPTSVRDEEPTTFLPIPHLSQPNSVSFEEYLSEYVPSELPSAGPSWLEEINHTSFMLSTNDYIKTNDTIIEHLPVTLPINPTMDYWMLIYHSLKKTNWGRPMLLTRSLYLGCFWVGLENPFEISERLARKIITNSLLTAIDIDETTLQDLIDKPLILESPKGHFTAVGWDVLHRTLTKYVDNRCSEMRKIARACILNDTGFSGESIMEQNVKADHFLGLLCSANVDRVRQAIIEIMALHMFRDSCSRACFNISSAWPKTTMSGESRISSRKKSEISEVYNKV</sequence>
<dbReference type="AlphaFoldDB" id="A0A9P7FLK8"/>
<dbReference type="EMBL" id="JABBWM010000001">
    <property type="protein sequence ID" value="KAG2120549.1"/>
    <property type="molecule type" value="Genomic_DNA"/>
</dbReference>
<organism evidence="1 2">
    <name type="scientific">Suillus discolor</name>
    <dbReference type="NCBI Taxonomy" id="1912936"/>
    <lineage>
        <taxon>Eukaryota</taxon>
        <taxon>Fungi</taxon>
        <taxon>Dikarya</taxon>
        <taxon>Basidiomycota</taxon>
        <taxon>Agaricomycotina</taxon>
        <taxon>Agaricomycetes</taxon>
        <taxon>Agaricomycetidae</taxon>
        <taxon>Boletales</taxon>
        <taxon>Suillineae</taxon>
        <taxon>Suillaceae</taxon>
        <taxon>Suillus</taxon>
    </lineage>
</organism>
<evidence type="ECO:0000313" key="2">
    <source>
        <dbReference type="Proteomes" id="UP000823399"/>
    </source>
</evidence>
<reference evidence="1" key="1">
    <citation type="journal article" date="2020" name="New Phytol.">
        <title>Comparative genomics reveals dynamic genome evolution in host specialist ectomycorrhizal fungi.</title>
        <authorList>
            <person name="Lofgren L.A."/>
            <person name="Nguyen N.H."/>
            <person name="Vilgalys R."/>
            <person name="Ruytinx J."/>
            <person name="Liao H.L."/>
            <person name="Branco S."/>
            <person name="Kuo A."/>
            <person name="LaButti K."/>
            <person name="Lipzen A."/>
            <person name="Andreopoulos W."/>
            <person name="Pangilinan J."/>
            <person name="Riley R."/>
            <person name="Hundley H."/>
            <person name="Na H."/>
            <person name="Barry K."/>
            <person name="Grigoriev I.V."/>
            <person name="Stajich J.E."/>
            <person name="Kennedy P.G."/>
        </authorList>
    </citation>
    <scope>NUCLEOTIDE SEQUENCE</scope>
    <source>
        <strain evidence="1">FC423</strain>
    </source>
</reference>
<accession>A0A9P7FLK8</accession>
<comment type="caution">
    <text evidence="1">The sequence shown here is derived from an EMBL/GenBank/DDBJ whole genome shotgun (WGS) entry which is preliminary data.</text>
</comment>
<gene>
    <name evidence="1" type="ORF">F5147DRAFT_766463</name>
</gene>
<keyword evidence="2" id="KW-1185">Reference proteome</keyword>
<dbReference type="Proteomes" id="UP000823399">
    <property type="component" value="Unassembled WGS sequence"/>
</dbReference>
<proteinExistence type="predicted"/>
<name>A0A9P7FLK8_9AGAM</name>